<keyword evidence="3" id="KW-0812">Transmembrane</keyword>
<dbReference type="InterPro" id="IPR000620">
    <property type="entry name" value="EamA_dom"/>
</dbReference>
<comment type="subcellular location">
    <subcellularLocation>
        <location evidence="1">Membrane</location>
        <topology evidence="1">Multi-pass membrane protein</topology>
    </subcellularLocation>
</comment>
<dbReference type="PANTHER" id="PTHR22911:SF6">
    <property type="entry name" value="SOLUTE CARRIER FAMILY 35 MEMBER G1"/>
    <property type="match status" value="1"/>
</dbReference>
<dbReference type="AlphaFoldDB" id="Q2VZ39"/>
<organism evidence="7 8">
    <name type="scientific">Paramagnetospirillum magneticum (strain ATCC 700264 / AMB-1)</name>
    <name type="common">Magnetospirillum magneticum</name>
    <dbReference type="NCBI Taxonomy" id="342108"/>
    <lineage>
        <taxon>Bacteria</taxon>
        <taxon>Pseudomonadati</taxon>
        <taxon>Pseudomonadota</taxon>
        <taxon>Alphaproteobacteria</taxon>
        <taxon>Rhodospirillales</taxon>
        <taxon>Magnetospirillaceae</taxon>
        <taxon>Paramagnetospirillum</taxon>
    </lineage>
</organism>
<feature type="domain" description="EamA" evidence="6">
    <location>
        <begin position="18"/>
        <end position="148"/>
    </location>
</feature>
<feature type="domain" description="EamA" evidence="6">
    <location>
        <begin position="161"/>
        <end position="288"/>
    </location>
</feature>
<dbReference type="KEGG" id="mag:amb4332"/>
<keyword evidence="5" id="KW-0472">Membrane</keyword>
<comment type="similarity">
    <text evidence="2">Belongs to the drug/metabolite transporter (DMT) superfamily. 10 TMS drug/metabolite exporter (DME) (TC 2.A.7.3) family.</text>
</comment>
<evidence type="ECO:0000313" key="8">
    <source>
        <dbReference type="Proteomes" id="UP000007058"/>
    </source>
</evidence>
<keyword evidence="4" id="KW-1133">Transmembrane helix</keyword>
<dbReference type="OrthoDB" id="9812899at2"/>
<evidence type="ECO:0000256" key="5">
    <source>
        <dbReference type="ARBA" id="ARBA00023136"/>
    </source>
</evidence>
<dbReference type="SUPFAM" id="SSF103481">
    <property type="entry name" value="Multidrug resistance efflux transporter EmrE"/>
    <property type="match status" value="2"/>
</dbReference>
<dbReference type="InterPro" id="IPR037185">
    <property type="entry name" value="EmrE-like"/>
</dbReference>
<proteinExistence type="inferred from homology"/>
<accession>Q2VZ39</accession>
<dbReference type="GO" id="GO:0016020">
    <property type="term" value="C:membrane"/>
    <property type="evidence" value="ECO:0007669"/>
    <property type="project" value="UniProtKB-SubCell"/>
</dbReference>
<sequence>MSSDFHSPGSLRPHHAGGIAAMLAATSLFAGMDALAKLLMAADYSVVQVLFFRAAFGLLPLVPLVWRGGLRSVATQRPWTHVIRSTIALVAVGCFFQAIHRLPLAQVTAIGFAAPLLITALSVPLLKEHVSLGRWLAVAAGFGGILLVAGPEAWAGDLLGLGAALAVAGTFLYALVIVLMRVMGRTEAAVTTVFWFSVLTMILCGAALPLVWRTPDTQAWGLFAATGILGGIAQLLISQAVRLAPASLVAPFDYFHIVVSASLGWLLFSEIPTLNTLAGALVVMASGLYVLRSDKGR</sequence>
<dbReference type="Pfam" id="PF00892">
    <property type="entry name" value="EamA"/>
    <property type="match status" value="2"/>
</dbReference>
<evidence type="ECO:0000313" key="7">
    <source>
        <dbReference type="EMBL" id="BAE53136.1"/>
    </source>
</evidence>
<dbReference type="Gene3D" id="1.10.3730.20">
    <property type="match status" value="1"/>
</dbReference>
<evidence type="ECO:0000256" key="4">
    <source>
        <dbReference type="ARBA" id="ARBA00022989"/>
    </source>
</evidence>
<evidence type="ECO:0000256" key="2">
    <source>
        <dbReference type="ARBA" id="ARBA00009853"/>
    </source>
</evidence>
<evidence type="ECO:0000256" key="1">
    <source>
        <dbReference type="ARBA" id="ARBA00004141"/>
    </source>
</evidence>
<keyword evidence="8" id="KW-1185">Reference proteome</keyword>
<evidence type="ECO:0000256" key="3">
    <source>
        <dbReference type="ARBA" id="ARBA00022692"/>
    </source>
</evidence>
<dbReference type="EMBL" id="AP007255">
    <property type="protein sequence ID" value="BAE53136.1"/>
    <property type="molecule type" value="Genomic_DNA"/>
</dbReference>
<dbReference type="STRING" id="342108.amb4332"/>
<reference evidence="7 8" key="1">
    <citation type="journal article" date="2005" name="DNA Res.">
        <title>Complete genome sequence of the facultative anaerobic magnetotactic bacterium Magnetospirillum sp. strain AMB-1.</title>
        <authorList>
            <person name="Matsunaga T."/>
            <person name="Okamura Y."/>
            <person name="Fukuda Y."/>
            <person name="Wahyudi A.T."/>
            <person name="Murase Y."/>
            <person name="Takeyama H."/>
        </authorList>
    </citation>
    <scope>NUCLEOTIDE SEQUENCE [LARGE SCALE GENOMIC DNA]</scope>
    <source>
        <strain evidence="8">ATCC 700264 / AMB-1</strain>
    </source>
</reference>
<dbReference type="PANTHER" id="PTHR22911">
    <property type="entry name" value="ACYL-MALONYL CONDENSING ENZYME-RELATED"/>
    <property type="match status" value="1"/>
</dbReference>
<dbReference type="HOGENOM" id="CLU_032828_2_3_5"/>
<gene>
    <name evidence="7" type="ordered locus">amb4332</name>
</gene>
<dbReference type="Proteomes" id="UP000007058">
    <property type="component" value="Chromosome"/>
</dbReference>
<protein>
    <submittedName>
        <fullName evidence="7">Permease of the drug/metabolite transporter superfamily</fullName>
    </submittedName>
</protein>
<name>Q2VZ39_PARM1</name>
<evidence type="ECO:0000259" key="6">
    <source>
        <dbReference type="Pfam" id="PF00892"/>
    </source>
</evidence>